<dbReference type="EMBL" id="CAJJDO010000061">
    <property type="protein sequence ID" value="CAD8174274.1"/>
    <property type="molecule type" value="Genomic_DNA"/>
</dbReference>
<evidence type="ECO:0000313" key="1">
    <source>
        <dbReference type="EMBL" id="CAD8174274.1"/>
    </source>
</evidence>
<accession>A0A8S1VBF8</accession>
<evidence type="ECO:0000313" key="2">
    <source>
        <dbReference type="Proteomes" id="UP000689195"/>
    </source>
</evidence>
<protein>
    <submittedName>
        <fullName evidence="1">Uncharacterized protein</fullName>
    </submittedName>
</protein>
<keyword evidence="2" id="KW-1185">Reference proteome</keyword>
<dbReference type="AlphaFoldDB" id="A0A8S1VBF8"/>
<reference evidence="1" key="1">
    <citation type="submission" date="2021-01" db="EMBL/GenBank/DDBJ databases">
        <authorList>
            <consortium name="Genoscope - CEA"/>
            <person name="William W."/>
        </authorList>
    </citation>
    <scope>NUCLEOTIDE SEQUENCE</scope>
</reference>
<gene>
    <name evidence="1" type="ORF">PPENT_87.1.T0610006</name>
</gene>
<comment type="caution">
    <text evidence="1">The sequence shown here is derived from an EMBL/GenBank/DDBJ whole genome shotgun (WGS) entry which is preliminary data.</text>
</comment>
<organism evidence="1 2">
    <name type="scientific">Paramecium pentaurelia</name>
    <dbReference type="NCBI Taxonomy" id="43138"/>
    <lineage>
        <taxon>Eukaryota</taxon>
        <taxon>Sar</taxon>
        <taxon>Alveolata</taxon>
        <taxon>Ciliophora</taxon>
        <taxon>Intramacronucleata</taxon>
        <taxon>Oligohymenophorea</taxon>
        <taxon>Peniculida</taxon>
        <taxon>Parameciidae</taxon>
        <taxon>Paramecium</taxon>
    </lineage>
</organism>
<proteinExistence type="predicted"/>
<name>A0A8S1VBF8_9CILI</name>
<dbReference type="Proteomes" id="UP000689195">
    <property type="component" value="Unassembled WGS sequence"/>
</dbReference>
<sequence length="155" mass="18325">MGIAFGVQIMRLKRGYLLIAVRMQIKEIQVDELIIARAYQIQHKIVPKQKLHNFYRLFYIFIPSMLRLSKNIVILYIGRRLRKFVKMQDVRVLNDEYQLKIGSCHCKWDSGNQKCRDKLCSEAGISLKMNGRQIQVQGKIRWTILLLQSSQFCYS</sequence>